<gene>
    <name evidence="2" type="ORF">BRADI_2g41236v3</name>
</gene>
<dbReference type="EMBL" id="CM000881">
    <property type="protein sequence ID" value="PNT72197.1"/>
    <property type="molecule type" value="Genomic_DNA"/>
</dbReference>
<reference evidence="3" key="3">
    <citation type="submission" date="2018-08" db="UniProtKB">
        <authorList>
            <consortium name="EnsemblPlants"/>
        </authorList>
    </citation>
    <scope>IDENTIFICATION</scope>
    <source>
        <strain evidence="3">cv. Bd21</strain>
    </source>
</reference>
<evidence type="ECO:0000313" key="2">
    <source>
        <dbReference type="EMBL" id="PNT72198.1"/>
    </source>
</evidence>
<organism evidence="2">
    <name type="scientific">Brachypodium distachyon</name>
    <name type="common">Purple false brome</name>
    <name type="synonym">Trachynia distachya</name>
    <dbReference type="NCBI Taxonomy" id="15368"/>
    <lineage>
        <taxon>Eukaryota</taxon>
        <taxon>Viridiplantae</taxon>
        <taxon>Streptophyta</taxon>
        <taxon>Embryophyta</taxon>
        <taxon>Tracheophyta</taxon>
        <taxon>Spermatophyta</taxon>
        <taxon>Magnoliopsida</taxon>
        <taxon>Liliopsida</taxon>
        <taxon>Poales</taxon>
        <taxon>Poaceae</taxon>
        <taxon>BOP clade</taxon>
        <taxon>Pooideae</taxon>
        <taxon>Stipodae</taxon>
        <taxon>Brachypodieae</taxon>
        <taxon>Brachypodium</taxon>
    </lineage>
</organism>
<dbReference type="EnsemblPlants" id="PNT72198">
    <property type="protein sequence ID" value="PNT72198"/>
    <property type="gene ID" value="BRADI_2g41236v3"/>
</dbReference>
<reference evidence="2 3" key="1">
    <citation type="journal article" date="2010" name="Nature">
        <title>Genome sequencing and analysis of the model grass Brachypodium distachyon.</title>
        <authorList>
            <consortium name="International Brachypodium Initiative"/>
        </authorList>
    </citation>
    <scope>NUCLEOTIDE SEQUENCE [LARGE SCALE GENOMIC DNA]</scope>
    <source>
        <strain evidence="2 3">Bd21</strain>
    </source>
</reference>
<accession>A0A2K2DD44</accession>
<name>A0A2K2DD44_BRADI</name>
<dbReference type="EnsemblPlants" id="PNT72197">
    <property type="protein sequence ID" value="PNT72197"/>
    <property type="gene ID" value="BRADI_2g41236v3"/>
</dbReference>
<dbReference type="AlphaFoldDB" id="A0A2K2DD44"/>
<dbReference type="EMBL" id="CM000881">
    <property type="protein sequence ID" value="PNT72198.1"/>
    <property type="molecule type" value="Genomic_DNA"/>
</dbReference>
<keyword evidence="4" id="KW-1185">Reference proteome</keyword>
<dbReference type="Gramene" id="PNT72198">
    <property type="protein sequence ID" value="PNT72198"/>
    <property type="gene ID" value="BRADI_2g41236v3"/>
</dbReference>
<dbReference type="Proteomes" id="UP000008810">
    <property type="component" value="Chromosome 2"/>
</dbReference>
<reference evidence="2" key="2">
    <citation type="submission" date="2017-06" db="EMBL/GenBank/DDBJ databases">
        <title>WGS assembly of Brachypodium distachyon.</title>
        <authorList>
            <consortium name="The International Brachypodium Initiative"/>
            <person name="Lucas S."/>
            <person name="Harmon-Smith M."/>
            <person name="Lail K."/>
            <person name="Tice H."/>
            <person name="Grimwood J."/>
            <person name="Bruce D."/>
            <person name="Barry K."/>
            <person name="Shu S."/>
            <person name="Lindquist E."/>
            <person name="Wang M."/>
            <person name="Pitluck S."/>
            <person name="Vogel J.P."/>
            <person name="Garvin D.F."/>
            <person name="Mockler T.C."/>
            <person name="Schmutz J."/>
            <person name="Rokhsar D."/>
            <person name="Bevan M.W."/>
        </authorList>
    </citation>
    <scope>NUCLEOTIDE SEQUENCE</scope>
    <source>
        <strain evidence="2">Bd21</strain>
    </source>
</reference>
<evidence type="ECO:0000313" key="3">
    <source>
        <dbReference type="EnsemblPlants" id="PNT72197"/>
    </source>
</evidence>
<proteinExistence type="predicted"/>
<protein>
    <submittedName>
        <fullName evidence="2 3">Uncharacterized protein</fullName>
    </submittedName>
</protein>
<dbReference type="InParanoid" id="A0A2K2DD44"/>
<evidence type="ECO:0000313" key="4">
    <source>
        <dbReference type="Proteomes" id="UP000008810"/>
    </source>
</evidence>
<dbReference type="Gramene" id="PNT72197">
    <property type="protein sequence ID" value="PNT72197"/>
    <property type="gene ID" value="BRADI_2g41236v3"/>
</dbReference>
<evidence type="ECO:0000256" key="1">
    <source>
        <dbReference type="SAM" id="MobiDB-lite"/>
    </source>
</evidence>
<feature type="region of interest" description="Disordered" evidence="1">
    <location>
        <begin position="93"/>
        <end position="115"/>
    </location>
</feature>
<sequence>MRWELARSCWRLSWMRRPQVHLSAGACCFGPAGEATGGKNTTGVESWDGERASTSWFGFASPALHLCLLLFLLHLQDRRGLVPSCPALPRQQGGALVGRRRRRRNDGGARRRAHGGAVSVQHLPFQLLDDTQMGLATGVLGGLRKAQILPRCPRSRGCSSGQYRVVHLAMKKAKLCVPRPPCTKLLSRPPLPPSRCAIHIHLR</sequence>
<feature type="compositionally biased region" description="Basic residues" evidence="1">
    <location>
        <begin position="98"/>
        <end position="114"/>
    </location>
</feature>